<dbReference type="Proteomes" id="UP000634136">
    <property type="component" value="Unassembled WGS sequence"/>
</dbReference>
<organism evidence="2 3">
    <name type="scientific">Senna tora</name>
    <dbReference type="NCBI Taxonomy" id="362788"/>
    <lineage>
        <taxon>Eukaryota</taxon>
        <taxon>Viridiplantae</taxon>
        <taxon>Streptophyta</taxon>
        <taxon>Embryophyta</taxon>
        <taxon>Tracheophyta</taxon>
        <taxon>Spermatophyta</taxon>
        <taxon>Magnoliopsida</taxon>
        <taxon>eudicotyledons</taxon>
        <taxon>Gunneridae</taxon>
        <taxon>Pentapetalae</taxon>
        <taxon>rosids</taxon>
        <taxon>fabids</taxon>
        <taxon>Fabales</taxon>
        <taxon>Fabaceae</taxon>
        <taxon>Caesalpinioideae</taxon>
        <taxon>Cassia clade</taxon>
        <taxon>Senna</taxon>
    </lineage>
</organism>
<dbReference type="AlphaFoldDB" id="A0A834SJQ2"/>
<name>A0A834SJQ2_9FABA</name>
<evidence type="ECO:0000313" key="2">
    <source>
        <dbReference type="EMBL" id="KAF7804882.1"/>
    </source>
</evidence>
<accession>A0A834SJQ2</accession>
<dbReference type="EMBL" id="JAAIUW010000013">
    <property type="protein sequence ID" value="KAF7804882.1"/>
    <property type="molecule type" value="Genomic_DNA"/>
</dbReference>
<evidence type="ECO:0000313" key="3">
    <source>
        <dbReference type="Proteomes" id="UP000634136"/>
    </source>
</evidence>
<gene>
    <name evidence="2" type="ORF">G2W53_043993</name>
</gene>
<proteinExistence type="predicted"/>
<reference evidence="2" key="1">
    <citation type="submission" date="2020-09" db="EMBL/GenBank/DDBJ databases">
        <title>Genome-Enabled Discovery of Anthraquinone Biosynthesis in Senna tora.</title>
        <authorList>
            <person name="Kang S.-H."/>
            <person name="Pandey R.P."/>
            <person name="Lee C.-M."/>
            <person name="Sim J.-S."/>
            <person name="Jeong J.-T."/>
            <person name="Choi B.-S."/>
            <person name="Jung M."/>
            <person name="Ginzburg D."/>
            <person name="Zhao K."/>
            <person name="Won S.Y."/>
            <person name="Oh T.-J."/>
            <person name="Yu Y."/>
            <person name="Kim N.-H."/>
            <person name="Lee O.R."/>
            <person name="Lee T.-H."/>
            <person name="Bashyal P."/>
            <person name="Kim T.-S."/>
            <person name="Lee W.-H."/>
            <person name="Kawkins C."/>
            <person name="Kim C.-K."/>
            <person name="Kim J.S."/>
            <person name="Ahn B.O."/>
            <person name="Rhee S.Y."/>
            <person name="Sohng J.K."/>
        </authorList>
    </citation>
    <scope>NUCLEOTIDE SEQUENCE</scope>
    <source>
        <tissue evidence="2">Leaf</tissue>
    </source>
</reference>
<comment type="caution">
    <text evidence="2">The sequence shown here is derived from an EMBL/GenBank/DDBJ whole genome shotgun (WGS) entry which is preliminary data.</text>
</comment>
<feature type="region of interest" description="Disordered" evidence="1">
    <location>
        <begin position="1"/>
        <end position="20"/>
    </location>
</feature>
<feature type="compositionally biased region" description="Basic and acidic residues" evidence="1">
    <location>
        <begin position="9"/>
        <end position="20"/>
    </location>
</feature>
<evidence type="ECO:0000256" key="1">
    <source>
        <dbReference type="SAM" id="MobiDB-lite"/>
    </source>
</evidence>
<sequence length="20" mass="2351">MGMGTGTRRVCEKRQRVKEQ</sequence>
<protein>
    <submittedName>
        <fullName evidence="2">Uncharacterized protein</fullName>
    </submittedName>
</protein>
<keyword evidence="3" id="KW-1185">Reference proteome</keyword>